<proteinExistence type="predicted"/>
<evidence type="ECO:0000259" key="1">
    <source>
        <dbReference type="Pfam" id="PF13156"/>
    </source>
</evidence>
<dbReference type="EMBL" id="DSVI01000027">
    <property type="protein sequence ID" value="HGT49340.1"/>
    <property type="molecule type" value="Genomic_DNA"/>
</dbReference>
<feature type="domain" description="Mrr-like" evidence="1">
    <location>
        <begin position="23"/>
        <end position="109"/>
    </location>
</feature>
<dbReference type="InterPro" id="IPR039442">
    <property type="entry name" value="Mrr-like_dom"/>
</dbReference>
<organism evidence="2">
    <name type="scientific">Ignavibacterium album</name>
    <dbReference type="NCBI Taxonomy" id="591197"/>
    <lineage>
        <taxon>Bacteria</taxon>
        <taxon>Pseudomonadati</taxon>
        <taxon>Ignavibacteriota</taxon>
        <taxon>Ignavibacteria</taxon>
        <taxon>Ignavibacteriales</taxon>
        <taxon>Ignavibacteriaceae</taxon>
        <taxon>Ignavibacterium</taxon>
    </lineage>
</organism>
<protein>
    <recommendedName>
        <fullName evidence="1">Mrr-like domain-containing protein</fullName>
    </recommendedName>
</protein>
<reference evidence="2" key="1">
    <citation type="journal article" date="2020" name="mSystems">
        <title>Genome- and Community-Level Interaction Insights into Carbon Utilization and Element Cycling Functions of Hydrothermarchaeota in Hydrothermal Sediment.</title>
        <authorList>
            <person name="Zhou Z."/>
            <person name="Liu Y."/>
            <person name="Xu W."/>
            <person name="Pan J."/>
            <person name="Luo Z.H."/>
            <person name="Li M."/>
        </authorList>
    </citation>
    <scope>NUCLEOTIDE SEQUENCE [LARGE SCALE GENOMIC DNA]</scope>
    <source>
        <strain evidence="2">SpSt-500</strain>
    </source>
</reference>
<sequence>MEKNLRRPKNWQDFELLCKKLWGEIWGCPNNIKKNGRGGQNQDGVDIYAIPKGEKEYFGIQCKCKDENLNPKLTKKDIDFILVEAQKFTPKLKSFLIATTSPKDSAIEEYVRLKNIEYLNKGLFSIELYCWEDIVDLINENSSTFKWYVTESKFREKYDVEILFQNAEKEFTIQPKFKKLIKRYKLAADFGLSRMLSSQSYLHNQLSILPLMGTVNKSWENFEIIIYNNGAKVLEDFKLTLEFKENYRGLDNDVPKFFRINHPVDVTDNYVVYRPNKQDSLIVQRDFKSFELTILAHYENSEIPIKWNFISRDFDKSGEIILYSRPSYTEEYREIFVYKEEDLKADEIFYEDILEYGSGISI</sequence>
<dbReference type="InterPro" id="IPR011335">
    <property type="entry name" value="Restrct_endonuc-II-like"/>
</dbReference>
<gene>
    <name evidence="2" type="ORF">ENS56_14975</name>
</gene>
<dbReference type="SUPFAM" id="SSF52980">
    <property type="entry name" value="Restriction endonuclease-like"/>
    <property type="match status" value="1"/>
</dbReference>
<name>A0A832LK30_9BACT</name>
<dbReference type="Pfam" id="PF13156">
    <property type="entry name" value="Mrr_cat_2"/>
    <property type="match status" value="1"/>
</dbReference>
<dbReference type="AlphaFoldDB" id="A0A832LK30"/>
<evidence type="ECO:0000313" key="2">
    <source>
        <dbReference type="EMBL" id="HGT49340.1"/>
    </source>
</evidence>
<accession>A0A832LK30</accession>
<comment type="caution">
    <text evidence="2">The sequence shown here is derived from an EMBL/GenBank/DDBJ whole genome shotgun (WGS) entry which is preliminary data.</text>
</comment>